<feature type="domain" description="ATP-grasp" evidence="1">
    <location>
        <begin position="139"/>
        <end position="295"/>
    </location>
</feature>
<sequence length="303" mass="34806">MKIIYCSSPLDERKVDESYEEEYTYAKQLGLDVGLIHLESLLVDGKPKRAIKNLVAAIEPTLTVYRGWMMKPSEYETLYNALTSINLYLINTPDQYQHGHYLPDSYDLIKPYTPRSVWIHQSEMDKSADWLRDTVQTFGKAPIMVKDYVKSRKHEWHEACYIPDASDQAHVQKVVQTFLERQGSDLNEGLVFREYAQLAFLSNHPQSGMPLSEEMRVFVLDGKPLYVSNYWDEGEDQDFVAQLESFMGIASTIQSRFFTMDFAKLTDGSWIILELGDGQVAGLPDYADALEFYTNLKSALMES</sequence>
<evidence type="ECO:0000259" key="1">
    <source>
        <dbReference type="Pfam" id="PF14243"/>
    </source>
</evidence>
<evidence type="ECO:0000313" key="3">
    <source>
        <dbReference type="Proteomes" id="UP001254832"/>
    </source>
</evidence>
<protein>
    <recommendedName>
        <fullName evidence="1">ATP-grasp domain-containing protein</fullName>
    </recommendedName>
</protein>
<accession>A0AAP5H5L3</accession>
<reference evidence="2" key="1">
    <citation type="submission" date="2023-07" db="EMBL/GenBank/DDBJ databases">
        <title>Sorghum-associated microbial communities from plants grown in Nebraska, USA.</title>
        <authorList>
            <person name="Schachtman D."/>
        </authorList>
    </citation>
    <scope>NUCLEOTIDE SEQUENCE</scope>
    <source>
        <strain evidence="2">BE80</strain>
    </source>
</reference>
<dbReference type="InterPro" id="IPR025643">
    <property type="entry name" value="R2K_3"/>
</dbReference>
<dbReference type="EMBL" id="JAVDTR010000012">
    <property type="protein sequence ID" value="MDR6725650.1"/>
    <property type="molecule type" value="Genomic_DNA"/>
</dbReference>
<gene>
    <name evidence="2" type="ORF">J2W91_004152</name>
</gene>
<dbReference type="AlphaFoldDB" id="A0AAP5H5L3"/>
<proteinExistence type="predicted"/>
<organism evidence="2 3">
    <name type="scientific">Paenibacillus amylolyticus</name>
    <dbReference type="NCBI Taxonomy" id="1451"/>
    <lineage>
        <taxon>Bacteria</taxon>
        <taxon>Bacillati</taxon>
        <taxon>Bacillota</taxon>
        <taxon>Bacilli</taxon>
        <taxon>Bacillales</taxon>
        <taxon>Paenibacillaceae</taxon>
        <taxon>Paenibacillus</taxon>
    </lineage>
</organism>
<comment type="caution">
    <text evidence="2">The sequence shown here is derived from an EMBL/GenBank/DDBJ whole genome shotgun (WGS) entry which is preliminary data.</text>
</comment>
<dbReference type="Proteomes" id="UP001254832">
    <property type="component" value="Unassembled WGS sequence"/>
</dbReference>
<evidence type="ECO:0000313" key="2">
    <source>
        <dbReference type="EMBL" id="MDR6725650.1"/>
    </source>
</evidence>
<dbReference type="RefSeq" id="WP_310143027.1">
    <property type="nucleotide sequence ID" value="NZ_JAVDTR010000012.1"/>
</dbReference>
<name>A0AAP5H5L3_PAEAM</name>
<dbReference type="Pfam" id="PF14243">
    <property type="entry name" value="R2K_3"/>
    <property type="match status" value="1"/>
</dbReference>